<evidence type="ECO:0000313" key="19">
    <source>
        <dbReference type="EMBL" id="KAG9340570.1"/>
    </source>
</evidence>
<evidence type="ECO:0000256" key="15">
    <source>
        <dbReference type="ARBA" id="ARBA00076589"/>
    </source>
</evidence>
<evidence type="ECO:0000256" key="10">
    <source>
        <dbReference type="ARBA" id="ARBA00023015"/>
    </source>
</evidence>
<dbReference type="SUPFAM" id="SSF57903">
    <property type="entry name" value="FYVE/PHD zinc finger"/>
    <property type="match status" value="2"/>
</dbReference>
<evidence type="ECO:0000256" key="8">
    <source>
        <dbReference type="ARBA" id="ARBA00022833"/>
    </source>
</evidence>
<accession>A0A8T2NMW4</accession>
<keyword evidence="10" id="KW-0805">Transcription regulation</keyword>
<keyword evidence="9" id="KW-0832">Ubl conjugation</keyword>
<dbReference type="PROSITE" id="PS01359">
    <property type="entry name" value="ZF_PHD_1"/>
    <property type="match status" value="1"/>
</dbReference>
<keyword evidence="12" id="KW-0539">Nucleus</keyword>
<feature type="region of interest" description="Disordered" evidence="17">
    <location>
        <begin position="814"/>
        <end position="833"/>
    </location>
</feature>
<feature type="compositionally biased region" description="Basic and acidic residues" evidence="17">
    <location>
        <begin position="32"/>
        <end position="58"/>
    </location>
</feature>
<dbReference type="PANTHER" id="PTHR46309">
    <property type="entry name" value="PHD FINGER PROTEIN 12"/>
    <property type="match status" value="1"/>
</dbReference>
<name>A0A8T2NMW4_9TELE</name>
<feature type="region of interest" description="Disordered" evidence="17">
    <location>
        <begin position="514"/>
        <end position="607"/>
    </location>
</feature>
<dbReference type="GO" id="GO:0000122">
    <property type="term" value="P:negative regulation of transcription by RNA polymerase II"/>
    <property type="evidence" value="ECO:0007669"/>
    <property type="project" value="TreeGrafter"/>
</dbReference>
<keyword evidence="6" id="KW-0677">Repeat</keyword>
<dbReference type="InterPro" id="IPR011011">
    <property type="entry name" value="Znf_FYVE_PHD"/>
</dbReference>
<evidence type="ECO:0000256" key="4">
    <source>
        <dbReference type="ARBA" id="ARBA00022553"/>
    </source>
</evidence>
<evidence type="ECO:0000256" key="5">
    <source>
        <dbReference type="ARBA" id="ARBA00022723"/>
    </source>
</evidence>
<dbReference type="Pfam" id="PF16737">
    <property type="entry name" value="PHF12_MRG_bd"/>
    <property type="match status" value="1"/>
</dbReference>
<dbReference type="Gene3D" id="6.10.20.60">
    <property type="entry name" value="PHD finger protein 12"/>
    <property type="match status" value="1"/>
</dbReference>
<dbReference type="Pfam" id="PF00628">
    <property type="entry name" value="PHD"/>
    <property type="match status" value="2"/>
</dbReference>
<comment type="caution">
    <text evidence="19">The sequence shown here is derived from an EMBL/GenBank/DDBJ whole genome shotgun (WGS) entry which is preliminary data.</text>
</comment>
<dbReference type="InterPro" id="IPR038098">
    <property type="entry name" value="PHF12_MRG-bd_sf"/>
</dbReference>
<evidence type="ECO:0000256" key="14">
    <source>
        <dbReference type="ARBA" id="ARBA00068755"/>
    </source>
</evidence>
<evidence type="ECO:0000256" key="7">
    <source>
        <dbReference type="ARBA" id="ARBA00022771"/>
    </source>
</evidence>
<keyword evidence="11" id="KW-0804">Transcription</keyword>
<evidence type="ECO:0000313" key="20">
    <source>
        <dbReference type="Proteomes" id="UP000824540"/>
    </source>
</evidence>
<evidence type="ECO:0000256" key="13">
    <source>
        <dbReference type="ARBA" id="ARBA00065785"/>
    </source>
</evidence>
<dbReference type="GO" id="GO:0070822">
    <property type="term" value="C:Sin3-type complex"/>
    <property type="evidence" value="ECO:0007669"/>
    <property type="project" value="TreeGrafter"/>
</dbReference>
<feature type="compositionally biased region" description="Acidic residues" evidence="17">
    <location>
        <begin position="136"/>
        <end position="149"/>
    </location>
</feature>
<dbReference type="AlphaFoldDB" id="A0A8T2NMW4"/>
<dbReference type="OrthoDB" id="1919692at2759"/>
<dbReference type="CDD" id="cd15533">
    <property type="entry name" value="PHD1_PHF12"/>
    <property type="match status" value="1"/>
</dbReference>
<evidence type="ECO:0000256" key="16">
    <source>
        <dbReference type="PROSITE-ProRule" id="PRU00146"/>
    </source>
</evidence>
<keyword evidence="3" id="KW-1017">Isopeptide bond</keyword>
<evidence type="ECO:0000256" key="1">
    <source>
        <dbReference type="ARBA" id="ARBA00004123"/>
    </source>
</evidence>
<evidence type="ECO:0000256" key="11">
    <source>
        <dbReference type="ARBA" id="ARBA00023163"/>
    </source>
</evidence>
<dbReference type="GO" id="GO:0008270">
    <property type="term" value="F:zinc ion binding"/>
    <property type="evidence" value="ECO:0007669"/>
    <property type="project" value="UniProtKB-KW"/>
</dbReference>
<feature type="compositionally biased region" description="Low complexity" evidence="17">
    <location>
        <begin position="117"/>
        <end position="134"/>
    </location>
</feature>
<dbReference type="CDD" id="cd15534">
    <property type="entry name" value="PHD2_PHF12_Rco1"/>
    <property type="match status" value="1"/>
</dbReference>
<comment type="subcellular location">
    <subcellularLocation>
        <location evidence="1">Nucleus</location>
    </subcellularLocation>
</comment>
<sequence length="929" mass="100453">MWDKMETPTIVYDLDTSGGLMEQIQALLAPPKSEDGEKRSRKPEKEARRSGRATNHDTCDSCREGGDLLCCDHCPAAFHLQCCNPPLSEEMLPPGDWMCHRCNVRKKVRLLERRTSSRPGTPTSSASTDTPTPSEQNEDEDLLDEDEAPGSDPESAPPRLKRPFQLLIAAAMERNPTQFQLPNELTCTTALPGSSKRKRKEEMTGKNVKRPQHELDHNGLVPLPVKVCFTCGRSCRVAPLIQCDYCPLLFHMDCLDPPLTAMPTGKWMCPNHMEHIVLSQKNMTLSSRCQLFDHFQDRMSQHAVKVDFLRRIHRQNPPNRRGLHPHRKKTLKVPDAIKSQYQCPPPMLAPAGLRNGELICNGFQEPAELHPRHVTSEAEQQEWLRDVITLQCSIMRHLSCQRGVASRWDSNPTHKGDVKPRVAPPEESSPLCSADSTVPPAAFSESCSTTDSHQGVPEERLGCVSCSGYHCQGCRTVNGPMEQGARANGPLPCPPSLESCTQGTTQHRLTCHARTRPQTPPTSAPAPPSNHVAGPTVKTENSHSPCGLKGPSLSPVPGQNACSNSDPGPPLPHTAPPDSAGGQAAALTSRSVSSPPAGTRALTPPRAPQDAAIARLASPTPPSDGKASPCSVSPCAGGLFSSVKGLMDGDGELELSNLDERLIKLLAWQRIQQLLPPKAHPPAQSVCLTPPPTANTVVTSPAPSPPLSDVQKAEVQARAVFYPLTGKGGAVNMCYRTLYIGTGADMDVCLTNYGHCNYVSGKHACIFYDEHGTTVDNVLYSCDFSEKATPSPASSVVTKVQNIIRRCKRRKQEEEVEEEVNMGAGPPGGVMSHRSQGGARSSCSCKASSSSLIGGSGAGWEGTALLRHGSYIKLGCLQFVFSITEFASKQPKEEPPAVTALGQEGAAELDDKQTLKLYQVPVLRSNSVP</sequence>
<keyword evidence="5" id="KW-0479">Metal-binding</keyword>
<feature type="compositionally biased region" description="Polar residues" evidence="17">
    <location>
        <begin position="586"/>
        <end position="596"/>
    </location>
</feature>
<feature type="domain" description="PHD-type" evidence="18">
    <location>
        <begin position="225"/>
        <end position="275"/>
    </location>
</feature>
<dbReference type="InterPro" id="IPR019787">
    <property type="entry name" value="Znf_PHD-finger"/>
</dbReference>
<dbReference type="PANTHER" id="PTHR46309:SF1">
    <property type="entry name" value="PHD FINGER PROTEIN 12"/>
    <property type="match status" value="1"/>
</dbReference>
<reference evidence="19" key="1">
    <citation type="thesis" date="2021" institute="BYU ScholarsArchive" country="Provo, UT, USA">
        <title>Applications of and Algorithms for Genome Assembly and Genomic Analyses with an Emphasis on Marine Teleosts.</title>
        <authorList>
            <person name="Pickett B.D."/>
        </authorList>
    </citation>
    <scope>NUCLEOTIDE SEQUENCE</scope>
    <source>
        <strain evidence="19">HI-2016</strain>
    </source>
</reference>
<feature type="region of interest" description="Disordered" evidence="17">
    <location>
        <begin position="188"/>
        <end position="209"/>
    </location>
</feature>
<dbReference type="CDD" id="cd22703">
    <property type="entry name" value="FHA_PHF12"/>
    <property type="match status" value="1"/>
</dbReference>
<dbReference type="InterPro" id="IPR019786">
    <property type="entry name" value="Zinc_finger_PHD-type_CS"/>
</dbReference>
<dbReference type="InterPro" id="IPR042163">
    <property type="entry name" value="PHF12"/>
</dbReference>
<evidence type="ECO:0000256" key="17">
    <source>
        <dbReference type="SAM" id="MobiDB-lite"/>
    </source>
</evidence>
<evidence type="ECO:0000256" key="3">
    <source>
        <dbReference type="ARBA" id="ARBA00022499"/>
    </source>
</evidence>
<feature type="region of interest" description="Disordered" evidence="17">
    <location>
        <begin position="406"/>
        <end position="435"/>
    </location>
</feature>
<dbReference type="EMBL" id="JAFBMS010000042">
    <property type="protein sequence ID" value="KAG9340570.1"/>
    <property type="molecule type" value="Genomic_DNA"/>
</dbReference>
<dbReference type="SMART" id="SM00249">
    <property type="entry name" value="PHD"/>
    <property type="match status" value="2"/>
</dbReference>
<dbReference type="Proteomes" id="UP000824540">
    <property type="component" value="Unassembled WGS sequence"/>
</dbReference>
<comment type="subunit">
    <text evidence="13">Component of SIN3 complexes. Interacts with SIN3A in a complex composed of HDAC1, SAP30 and SIN3A. Component of the SIN3B complex, which includes SIN3B, HDAC2 or HDAC1, PHF12 and MORF4L1; interacts directly with all subunits. Interacts with TLE5.</text>
</comment>
<evidence type="ECO:0000256" key="12">
    <source>
        <dbReference type="ARBA" id="ARBA00023242"/>
    </source>
</evidence>
<feature type="domain" description="PHD-type" evidence="18">
    <location>
        <begin position="56"/>
        <end position="105"/>
    </location>
</feature>
<gene>
    <name evidence="19" type="ORF">JZ751_021392</name>
</gene>
<dbReference type="Gene3D" id="3.30.40.10">
    <property type="entry name" value="Zinc/RING finger domain, C3HC4 (zinc finger)"/>
    <property type="match status" value="2"/>
</dbReference>
<dbReference type="InterPro" id="IPR001965">
    <property type="entry name" value="Znf_PHD"/>
</dbReference>
<keyword evidence="7 16" id="KW-0863">Zinc-finger</keyword>
<dbReference type="InterPro" id="IPR031966">
    <property type="entry name" value="PHF12_MRG-bd"/>
</dbReference>
<feature type="region of interest" description="Disordered" evidence="17">
    <location>
        <begin position="111"/>
        <end position="160"/>
    </location>
</feature>
<keyword evidence="4" id="KW-0597">Phosphoprotein</keyword>
<keyword evidence="2" id="KW-0678">Repressor</keyword>
<protein>
    <recommendedName>
        <fullName evidence="14">PHD finger protein 12</fullName>
    </recommendedName>
    <alternativeName>
        <fullName evidence="15">PHD factor 1</fullName>
    </alternativeName>
</protein>
<evidence type="ECO:0000259" key="18">
    <source>
        <dbReference type="PROSITE" id="PS50016"/>
    </source>
</evidence>
<dbReference type="PROSITE" id="PS50016">
    <property type="entry name" value="ZF_PHD_2"/>
    <property type="match status" value="2"/>
</dbReference>
<dbReference type="FunFam" id="3.30.40.10:FF:000164">
    <property type="entry name" value="PHD finger protein 12"/>
    <property type="match status" value="1"/>
</dbReference>
<dbReference type="FunFam" id="3.30.40.10:FF:000154">
    <property type="entry name" value="PHD finger protein 12"/>
    <property type="match status" value="1"/>
</dbReference>
<evidence type="ECO:0000256" key="6">
    <source>
        <dbReference type="ARBA" id="ARBA00022737"/>
    </source>
</evidence>
<evidence type="ECO:0000256" key="9">
    <source>
        <dbReference type="ARBA" id="ARBA00022843"/>
    </source>
</evidence>
<keyword evidence="8" id="KW-0862">Zinc</keyword>
<keyword evidence="20" id="KW-1185">Reference proteome</keyword>
<feature type="compositionally biased region" description="Pro residues" evidence="17">
    <location>
        <begin position="518"/>
        <end position="528"/>
    </location>
</feature>
<evidence type="ECO:0000256" key="2">
    <source>
        <dbReference type="ARBA" id="ARBA00022491"/>
    </source>
</evidence>
<dbReference type="InterPro" id="IPR013083">
    <property type="entry name" value="Znf_RING/FYVE/PHD"/>
</dbReference>
<dbReference type="GO" id="GO:0003714">
    <property type="term" value="F:transcription corepressor activity"/>
    <property type="evidence" value="ECO:0007669"/>
    <property type="project" value="InterPro"/>
</dbReference>
<feature type="region of interest" description="Disordered" evidence="17">
    <location>
        <begin position="29"/>
        <end position="58"/>
    </location>
</feature>
<proteinExistence type="predicted"/>
<organism evidence="19 20">
    <name type="scientific">Albula glossodonta</name>
    <name type="common">roundjaw bonefish</name>
    <dbReference type="NCBI Taxonomy" id="121402"/>
    <lineage>
        <taxon>Eukaryota</taxon>
        <taxon>Metazoa</taxon>
        <taxon>Chordata</taxon>
        <taxon>Craniata</taxon>
        <taxon>Vertebrata</taxon>
        <taxon>Euteleostomi</taxon>
        <taxon>Actinopterygii</taxon>
        <taxon>Neopterygii</taxon>
        <taxon>Teleostei</taxon>
        <taxon>Albuliformes</taxon>
        <taxon>Albulidae</taxon>
        <taxon>Albula</taxon>
    </lineage>
</organism>